<feature type="transmembrane region" description="Helical" evidence="1">
    <location>
        <begin position="6"/>
        <end position="26"/>
    </location>
</feature>
<sequence>MVMWVVGVWAGCGLLVALGLLVGALTERLGRGRRMQAMIDWTAAASRPEAADYTARAA</sequence>
<protein>
    <submittedName>
        <fullName evidence="2">Uncharacterized protein</fullName>
    </submittedName>
</protein>
<proteinExistence type="predicted"/>
<organism evidence="2 3">
    <name type="scientific">Nakamurella endophytica</name>
    <dbReference type="NCBI Taxonomy" id="1748367"/>
    <lineage>
        <taxon>Bacteria</taxon>
        <taxon>Bacillati</taxon>
        <taxon>Actinomycetota</taxon>
        <taxon>Actinomycetes</taxon>
        <taxon>Nakamurellales</taxon>
        <taxon>Nakamurellaceae</taxon>
        <taxon>Nakamurella</taxon>
    </lineage>
</organism>
<reference evidence="2" key="2">
    <citation type="submission" date="2020-09" db="EMBL/GenBank/DDBJ databases">
        <authorList>
            <person name="Sun Q."/>
            <person name="Zhou Y."/>
        </authorList>
    </citation>
    <scope>NUCLEOTIDE SEQUENCE</scope>
    <source>
        <strain evidence="2">CGMCC 4.7308</strain>
    </source>
</reference>
<name>A0A917WFM3_9ACTN</name>
<accession>A0A917WFM3</accession>
<keyword evidence="3" id="KW-1185">Reference proteome</keyword>
<evidence type="ECO:0000256" key="1">
    <source>
        <dbReference type="SAM" id="Phobius"/>
    </source>
</evidence>
<keyword evidence="1" id="KW-1133">Transmembrane helix</keyword>
<evidence type="ECO:0000313" key="2">
    <source>
        <dbReference type="EMBL" id="GGL99305.1"/>
    </source>
</evidence>
<dbReference type="RefSeq" id="WP_188941270.1">
    <property type="nucleotide sequence ID" value="NZ_BMNA01000003.1"/>
</dbReference>
<dbReference type="AlphaFoldDB" id="A0A917WFM3"/>
<keyword evidence="1" id="KW-0812">Transmembrane</keyword>
<dbReference type="Proteomes" id="UP000655208">
    <property type="component" value="Unassembled WGS sequence"/>
</dbReference>
<evidence type="ECO:0000313" key="3">
    <source>
        <dbReference type="Proteomes" id="UP000655208"/>
    </source>
</evidence>
<gene>
    <name evidence="2" type="ORF">GCM10011594_19110</name>
</gene>
<dbReference type="EMBL" id="BMNA01000003">
    <property type="protein sequence ID" value="GGL99305.1"/>
    <property type="molecule type" value="Genomic_DNA"/>
</dbReference>
<reference evidence="2" key="1">
    <citation type="journal article" date="2014" name="Int. J. Syst. Evol. Microbiol.">
        <title>Complete genome sequence of Corynebacterium casei LMG S-19264T (=DSM 44701T), isolated from a smear-ripened cheese.</title>
        <authorList>
            <consortium name="US DOE Joint Genome Institute (JGI-PGF)"/>
            <person name="Walter F."/>
            <person name="Albersmeier A."/>
            <person name="Kalinowski J."/>
            <person name="Ruckert C."/>
        </authorList>
    </citation>
    <scope>NUCLEOTIDE SEQUENCE</scope>
    <source>
        <strain evidence="2">CGMCC 4.7308</strain>
    </source>
</reference>
<comment type="caution">
    <text evidence="2">The sequence shown here is derived from an EMBL/GenBank/DDBJ whole genome shotgun (WGS) entry which is preliminary data.</text>
</comment>
<keyword evidence="1" id="KW-0472">Membrane</keyword>